<dbReference type="RefSeq" id="WP_209920486.1">
    <property type="nucleotide sequence ID" value="NZ_JAGIOP010000002.1"/>
</dbReference>
<feature type="region of interest" description="Disordered" evidence="1">
    <location>
        <begin position="17"/>
        <end position="82"/>
    </location>
</feature>
<keyword evidence="3" id="KW-1185">Reference proteome</keyword>
<dbReference type="EMBL" id="JAGIOP010000002">
    <property type="protein sequence ID" value="MBP2454759.1"/>
    <property type="molecule type" value="Genomic_DNA"/>
</dbReference>
<accession>A0ABS4ZZ18</accession>
<sequence length="82" mass="8713">MVDECLAVGAEVAFGPFDEQRDDGAENGGVLHLDPRRRSGVRTVGRGREATHRTDGAADNMTQAQVGDGLYQEDSADGLDIP</sequence>
<protein>
    <submittedName>
        <fullName evidence="2">Uncharacterized protein</fullName>
    </submittedName>
</protein>
<gene>
    <name evidence="2" type="ORF">JOF57_004672</name>
</gene>
<proteinExistence type="predicted"/>
<comment type="caution">
    <text evidence="2">The sequence shown here is derived from an EMBL/GenBank/DDBJ whole genome shotgun (WGS) entry which is preliminary data.</text>
</comment>
<evidence type="ECO:0000313" key="3">
    <source>
        <dbReference type="Proteomes" id="UP000694460"/>
    </source>
</evidence>
<reference evidence="2 3" key="1">
    <citation type="submission" date="2021-03" db="EMBL/GenBank/DDBJ databases">
        <title>Sequencing the genomes of 1000 actinobacteria strains.</title>
        <authorList>
            <person name="Klenk H.-P."/>
        </authorList>
    </citation>
    <scope>NUCLEOTIDE SEQUENCE [LARGE SCALE GENOMIC DNA]</scope>
    <source>
        <strain evidence="2 3">DSM 46713</strain>
    </source>
</reference>
<feature type="compositionally biased region" description="Basic and acidic residues" evidence="1">
    <location>
        <begin position="46"/>
        <end position="56"/>
    </location>
</feature>
<dbReference type="Proteomes" id="UP000694460">
    <property type="component" value="Unassembled WGS sequence"/>
</dbReference>
<evidence type="ECO:0000256" key="1">
    <source>
        <dbReference type="SAM" id="MobiDB-lite"/>
    </source>
</evidence>
<evidence type="ECO:0000313" key="2">
    <source>
        <dbReference type="EMBL" id="MBP2454759.1"/>
    </source>
</evidence>
<name>A0ABS4ZZ18_9MYCO</name>
<organism evidence="2 3">
    <name type="scientific">Mycolicibacterium lutetiense</name>
    <dbReference type="NCBI Taxonomy" id="1641992"/>
    <lineage>
        <taxon>Bacteria</taxon>
        <taxon>Bacillati</taxon>
        <taxon>Actinomycetota</taxon>
        <taxon>Actinomycetes</taxon>
        <taxon>Mycobacteriales</taxon>
        <taxon>Mycobacteriaceae</taxon>
        <taxon>Mycolicibacterium</taxon>
    </lineage>
</organism>